<sequence>MNDYKHIIKFLNDNKYAISSDEFNKQISSHPDHPSLYSITDTFSFLNIESVSAKVPKEEFDNLPETFLAIVNENNRQIIVYVKKKSDGQIIYSSANKIKKISKDLFLEIWEQIVVAIDPNESSEDNKKSIYNNWMVLGYTLTSLLAILYFLNSNPSVSSIIFFSTSIMGLIVSIFIVREDLGLHSETIRKICNSGKNSDCVDVITSKGSFVAGTISLGDLCIIYFSSLVLICLNRIDVFDYIFLINSFFSIVLSIYSLYYQAFVIKKWCFLCLSIIFILAIQFTVLIYSGLSTFNIDSIFVLILYLSLMSFLWLGTKSRLKKLSQLKNLEIDFLKLKRNKKIFQSLLKNEKSFYTDDLSEIPGLELGRASEDSMIYGVLSPSCHHCISAFKTYNELANTSPDNQHIKILFNLNPENKENEYLKVGRTIIDILLKKGNAAALTALNEWYESGLDIVLWNKSYNFQESEESNNILRKQYYWCRNNEINYTPATIYQNHLLPLEFQTSDLKYFIEHEN</sequence>
<dbReference type="STRING" id="1434700.SAMN06296427_11311"/>
<gene>
    <name evidence="12" type="ORF">SAMN06296427_11311</name>
</gene>
<dbReference type="Gene3D" id="3.90.70.10">
    <property type="entry name" value="Cysteine proteinases"/>
    <property type="match status" value="1"/>
</dbReference>
<feature type="transmembrane region" description="Helical" evidence="10">
    <location>
        <begin position="268"/>
        <end position="288"/>
    </location>
</feature>
<dbReference type="Gene3D" id="1.20.1440.130">
    <property type="entry name" value="VKOR domain"/>
    <property type="match status" value="1"/>
</dbReference>
<evidence type="ECO:0000259" key="11">
    <source>
        <dbReference type="SMART" id="SM00756"/>
    </source>
</evidence>
<feature type="transmembrane region" description="Helical" evidence="10">
    <location>
        <begin position="217"/>
        <end position="236"/>
    </location>
</feature>
<dbReference type="InterPro" id="IPR036249">
    <property type="entry name" value="Thioredoxin-like_sf"/>
</dbReference>
<keyword evidence="6" id="KW-0560">Oxidoreductase</keyword>
<evidence type="ECO:0000256" key="4">
    <source>
        <dbReference type="ARBA" id="ARBA00022719"/>
    </source>
</evidence>
<evidence type="ECO:0000256" key="7">
    <source>
        <dbReference type="ARBA" id="ARBA00023136"/>
    </source>
</evidence>
<protein>
    <submittedName>
        <fullName evidence="12">Peptidase C39 family protein</fullName>
    </submittedName>
</protein>
<dbReference type="Proteomes" id="UP000192393">
    <property type="component" value="Unassembled WGS sequence"/>
</dbReference>
<comment type="similarity">
    <text evidence="2">Belongs to the VKOR family.</text>
</comment>
<keyword evidence="13" id="KW-1185">Reference proteome</keyword>
<dbReference type="InterPro" id="IPR005074">
    <property type="entry name" value="Peptidase_C39"/>
</dbReference>
<accession>A0A1W2D1S7</accession>
<keyword evidence="8" id="KW-1015">Disulfide bond</keyword>
<dbReference type="GO" id="GO:0006508">
    <property type="term" value="P:proteolysis"/>
    <property type="evidence" value="ECO:0007669"/>
    <property type="project" value="InterPro"/>
</dbReference>
<keyword evidence="4" id="KW-0874">Quinone</keyword>
<name>A0A1W2D1S7_9FLAO</name>
<dbReference type="Pfam" id="PF03412">
    <property type="entry name" value="Peptidase_C39"/>
    <property type="match status" value="1"/>
</dbReference>
<feature type="transmembrane region" description="Helical" evidence="10">
    <location>
        <begin position="242"/>
        <end position="261"/>
    </location>
</feature>
<evidence type="ECO:0000256" key="2">
    <source>
        <dbReference type="ARBA" id="ARBA00006214"/>
    </source>
</evidence>
<keyword evidence="7 10" id="KW-0472">Membrane</keyword>
<evidence type="ECO:0000313" key="12">
    <source>
        <dbReference type="EMBL" id="SMC90968.1"/>
    </source>
</evidence>
<keyword evidence="5 10" id="KW-1133">Transmembrane helix</keyword>
<evidence type="ECO:0000256" key="10">
    <source>
        <dbReference type="SAM" id="Phobius"/>
    </source>
</evidence>
<dbReference type="SMART" id="SM00756">
    <property type="entry name" value="VKc"/>
    <property type="match status" value="1"/>
</dbReference>
<evidence type="ECO:0000256" key="6">
    <source>
        <dbReference type="ARBA" id="ARBA00023002"/>
    </source>
</evidence>
<dbReference type="GO" id="GO:0016020">
    <property type="term" value="C:membrane"/>
    <property type="evidence" value="ECO:0007669"/>
    <property type="project" value="UniProtKB-SubCell"/>
</dbReference>
<dbReference type="GO" id="GO:0016491">
    <property type="term" value="F:oxidoreductase activity"/>
    <property type="evidence" value="ECO:0007669"/>
    <property type="project" value="UniProtKB-KW"/>
</dbReference>
<dbReference type="OrthoDB" id="1100563at2"/>
<dbReference type="CDD" id="cd12921">
    <property type="entry name" value="VKOR_4"/>
    <property type="match status" value="1"/>
</dbReference>
<evidence type="ECO:0000256" key="9">
    <source>
        <dbReference type="ARBA" id="ARBA00023284"/>
    </source>
</evidence>
<evidence type="ECO:0000256" key="8">
    <source>
        <dbReference type="ARBA" id="ARBA00023157"/>
    </source>
</evidence>
<dbReference type="InterPro" id="IPR038354">
    <property type="entry name" value="VKOR_sf"/>
</dbReference>
<reference evidence="13" key="1">
    <citation type="submission" date="2017-04" db="EMBL/GenBank/DDBJ databases">
        <authorList>
            <person name="Varghese N."/>
            <person name="Submissions S."/>
        </authorList>
    </citation>
    <scope>NUCLEOTIDE SEQUENCE [LARGE SCALE GENOMIC DNA]</scope>
    <source>
        <strain evidence="13">CGMCC 1.12708</strain>
    </source>
</reference>
<dbReference type="EMBL" id="FWXS01000013">
    <property type="protein sequence ID" value="SMC90968.1"/>
    <property type="molecule type" value="Genomic_DNA"/>
</dbReference>
<evidence type="ECO:0000313" key="13">
    <source>
        <dbReference type="Proteomes" id="UP000192393"/>
    </source>
</evidence>
<feature type="domain" description="Vitamin K epoxide reductase" evidence="11">
    <location>
        <begin position="155"/>
        <end position="290"/>
    </location>
</feature>
<feature type="transmembrane region" description="Helical" evidence="10">
    <location>
        <begin position="157"/>
        <end position="177"/>
    </location>
</feature>
<organism evidence="12 13">
    <name type="scientific">Moheibacter sediminis</name>
    <dbReference type="NCBI Taxonomy" id="1434700"/>
    <lineage>
        <taxon>Bacteria</taxon>
        <taxon>Pseudomonadati</taxon>
        <taxon>Bacteroidota</taxon>
        <taxon>Flavobacteriia</taxon>
        <taxon>Flavobacteriales</taxon>
        <taxon>Weeksellaceae</taxon>
        <taxon>Moheibacter</taxon>
    </lineage>
</organism>
<dbReference type="GO" id="GO:0048038">
    <property type="term" value="F:quinone binding"/>
    <property type="evidence" value="ECO:0007669"/>
    <property type="project" value="UniProtKB-KW"/>
</dbReference>
<dbReference type="GO" id="GO:0005524">
    <property type="term" value="F:ATP binding"/>
    <property type="evidence" value="ECO:0007669"/>
    <property type="project" value="InterPro"/>
</dbReference>
<dbReference type="GO" id="GO:0008233">
    <property type="term" value="F:peptidase activity"/>
    <property type="evidence" value="ECO:0007669"/>
    <property type="project" value="InterPro"/>
</dbReference>
<dbReference type="Pfam" id="PF07884">
    <property type="entry name" value="VKOR"/>
    <property type="match status" value="1"/>
</dbReference>
<evidence type="ECO:0000256" key="3">
    <source>
        <dbReference type="ARBA" id="ARBA00022692"/>
    </source>
</evidence>
<feature type="transmembrane region" description="Helical" evidence="10">
    <location>
        <begin position="130"/>
        <end position="151"/>
    </location>
</feature>
<comment type="subcellular location">
    <subcellularLocation>
        <location evidence="1">Membrane</location>
        <topology evidence="1">Multi-pass membrane protein</topology>
    </subcellularLocation>
</comment>
<dbReference type="AlphaFoldDB" id="A0A1W2D1S7"/>
<dbReference type="RefSeq" id="WP_084019054.1">
    <property type="nucleotide sequence ID" value="NZ_FWXS01000013.1"/>
</dbReference>
<dbReference type="SUPFAM" id="SSF52833">
    <property type="entry name" value="Thioredoxin-like"/>
    <property type="match status" value="1"/>
</dbReference>
<feature type="transmembrane region" description="Helical" evidence="10">
    <location>
        <begin position="294"/>
        <end position="314"/>
    </location>
</feature>
<evidence type="ECO:0000256" key="1">
    <source>
        <dbReference type="ARBA" id="ARBA00004141"/>
    </source>
</evidence>
<proteinExistence type="inferred from homology"/>
<dbReference type="InterPro" id="IPR012932">
    <property type="entry name" value="VKOR"/>
</dbReference>
<evidence type="ECO:0000256" key="5">
    <source>
        <dbReference type="ARBA" id="ARBA00022989"/>
    </source>
</evidence>
<keyword evidence="9" id="KW-0676">Redox-active center</keyword>
<keyword evidence="3 10" id="KW-0812">Transmembrane</keyword>